<evidence type="ECO:0000313" key="2">
    <source>
        <dbReference type="Proteomes" id="UP000243515"/>
    </source>
</evidence>
<feature type="non-terminal residue" evidence="1">
    <location>
        <position position="36"/>
    </location>
</feature>
<organism evidence="1 2">
    <name type="scientific">Elaphomyces granulatus</name>
    <dbReference type="NCBI Taxonomy" id="519963"/>
    <lineage>
        <taxon>Eukaryota</taxon>
        <taxon>Fungi</taxon>
        <taxon>Dikarya</taxon>
        <taxon>Ascomycota</taxon>
        <taxon>Pezizomycotina</taxon>
        <taxon>Eurotiomycetes</taxon>
        <taxon>Eurotiomycetidae</taxon>
        <taxon>Eurotiales</taxon>
        <taxon>Elaphomycetaceae</taxon>
        <taxon>Elaphomyces</taxon>
    </lineage>
</organism>
<dbReference type="EMBL" id="NPHW01005309">
    <property type="protein sequence ID" value="OXV06895.1"/>
    <property type="molecule type" value="Genomic_DNA"/>
</dbReference>
<reference evidence="1 2" key="1">
    <citation type="journal article" date="2015" name="Environ. Microbiol.">
        <title>Metagenome sequence of Elaphomyces granulatus from sporocarp tissue reveals Ascomycota ectomycorrhizal fingerprints of genome expansion and a Proteobacteria-rich microbiome.</title>
        <authorList>
            <person name="Quandt C.A."/>
            <person name="Kohler A."/>
            <person name="Hesse C.N."/>
            <person name="Sharpton T.J."/>
            <person name="Martin F."/>
            <person name="Spatafora J.W."/>
        </authorList>
    </citation>
    <scope>NUCLEOTIDE SEQUENCE [LARGE SCALE GENOMIC DNA]</scope>
    <source>
        <strain evidence="1 2">OSC145934</strain>
    </source>
</reference>
<name>A0A232LRV7_9EURO</name>
<gene>
    <name evidence="1" type="ORF">Egran_05338</name>
</gene>
<protein>
    <submittedName>
        <fullName evidence="1">Uncharacterized protein</fullName>
    </submittedName>
</protein>
<dbReference type="Proteomes" id="UP000243515">
    <property type="component" value="Unassembled WGS sequence"/>
</dbReference>
<accession>A0A232LRV7</accession>
<dbReference type="AlphaFoldDB" id="A0A232LRV7"/>
<keyword evidence="2" id="KW-1185">Reference proteome</keyword>
<evidence type="ECO:0000313" key="1">
    <source>
        <dbReference type="EMBL" id="OXV06895.1"/>
    </source>
</evidence>
<comment type="caution">
    <text evidence="1">The sequence shown here is derived from an EMBL/GenBank/DDBJ whole genome shotgun (WGS) entry which is preliminary data.</text>
</comment>
<proteinExistence type="predicted"/>
<dbReference type="OrthoDB" id="411592at2759"/>
<sequence length="36" mass="3977">MAHGFDIGAAVKSTIERLLQIELPLVLCTDSRSLYD</sequence>